<organism evidence="2 3">
    <name type="scientific">Mycolicibacterium hodleri</name>
    <dbReference type="NCBI Taxonomy" id="49897"/>
    <lineage>
        <taxon>Bacteria</taxon>
        <taxon>Bacillati</taxon>
        <taxon>Actinomycetota</taxon>
        <taxon>Actinomycetes</taxon>
        <taxon>Mycobacteriales</taxon>
        <taxon>Mycobacteriaceae</taxon>
        <taxon>Mycolicibacterium</taxon>
    </lineage>
</organism>
<name>A0A502ECR0_9MYCO</name>
<dbReference type="EMBL" id="RCZG01000003">
    <property type="protein sequence ID" value="TPG35207.1"/>
    <property type="molecule type" value="Genomic_DNA"/>
</dbReference>
<dbReference type="OrthoDB" id="4571146at2"/>
<evidence type="ECO:0000313" key="3">
    <source>
        <dbReference type="Proteomes" id="UP000320095"/>
    </source>
</evidence>
<keyword evidence="3" id="KW-1185">Reference proteome</keyword>
<dbReference type="RefSeq" id="WP_140690104.1">
    <property type="nucleotide sequence ID" value="NZ_RCZG01000003.1"/>
</dbReference>
<comment type="caution">
    <text evidence="2">The sequence shown here is derived from an EMBL/GenBank/DDBJ whole genome shotgun (WGS) entry which is preliminary data.</text>
</comment>
<gene>
    <name evidence="2" type="ORF">EAH80_10675</name>
</gene>
<evidence type="ECO:0000313" key="2">
    <source>
        <dbReference type="EMBL" id="TPG35207.1"/>
    </source>
</evidence>
<keyword evidence="1" id="KW-1133">Transmembrane helix</keyword>
<accession>A0A502ECR0</accession>
<evidence type="ECO:0000256" key="1">
    <source>
        <dbReference type="SAM" id="Phobius"/>
    </source>
</evidence>
<dbReference type="Proteomes" id="UP000320095">
    <property type="component" value="Unassembled WGS sequence"/>
</dbReference>
<sequence>MKKLATVAIVVVLGAQLMALSHPDRHVVLWTGAGVAVVVLLVVRWYLMRDAVAAVDDSRARDPAESLRRWRAKTEILIARADSTRSDWDKYLRPMLARQFELATGQRKAKDPNVFHATAIALFGEELWPWVDPDNVVRGGAEQQPGPGRAVLNDVLQRLERI</sequence>
<keyword evidence="1" id="KW-0472">Membrane</keyword>
<dbReference type="AlphaFoldDB" id="A0A502ECR0"/>
<proteinExistence type="predicted"/>
<keyword evidence="1" id="KW-0812">Transmembrane</keyword>
<protein>
    <submittedName>
        <fullName evidence="2">Uncharacterized protein</fullName>
    </submittedName>
</protein>
<feature type="transmembrane region" description="Helical" evidence="1">
    <location>
        <begin position="29"/>
        <end position="47"/>
    </location>
</feature>
<reference evidence="2 3" key="1">
    <citation type="journal article" date="2019" name="Environ. Microbiol.">
        <title>Species interactions and distinct microbial communities in high Arctic permafrost affected cryosols are associated with the CH4 and CO2 gas fluxes.</title>
        <authorList>
            <person name="Altshuler I."/>
            <person name="Hamel J."/>
            <person name="Turney S."/>
            <person name="Magnuson E."/>
            <person name="Levesque R."/>
            <person name="Greer C."/>
            <person name="Whyte L.G."/>
        </authorList>
    </citation>
    <scope>NUCLEOTIDE SEQUENCE [LARGE SCALE GENOMIC DNA]</scope>
    <source>
        <strain evidence="2 3">S5.20</strain>
    </source>
</reference>